<accession>A0ABN9VY73</accession>
<reference evidence="2" key="1">
    <citation type="submission" date="2023-10" db="EMBL/GenBank/DDBJ databases">
        <authorList>
            <person name="Chen Y."/>
            <person name="Shah S."/>
            <person name="Dougan E. K."/>
            <person name="Thang M."/>
            <person name="Chan C."/>
        </authorList>
    </citation>
    <scope>NUCLEOTIDE SEQUENCE [LARGE SCALE GENOMIC DNA]</scope>
</reference>
<proteinExistence type="predicted"/>
<name>A0ABN9VY73_9DINO</name>
<feature type="non-terminal residue" evidence="2">
    <location>
        <position position="1"/>
    </location>
</feature>
<comment type="caution">
    <text evidence="2">The sequence shown here is derived from an EMBL/GenBank/DDBJ whole genome shotgun (WGS) entry which is preliminary data.</text>
</comment>
<evidence type="ECO:0000256" key="1">
    <source>
        <dbReference type="SAM" id="MobiDB-lite"/>
    </source>
</evidence>
<keyword evidence="3" id="KW-1185">Reference proteome</keyword>
<feature type="region of interest" description="Disordered" evidence="1">
    <location>
        <begin position="26"/>
        <end position="111"/>
    </location>
</feature>
<dbReference type="EMBL" id="CAUYUJ010017745">
    <property type="protein sequence ID" value="CAK0877507.1"/>
    <property type="molecule type" value="Genomic_DNA"/>
</dbReference>
<evidence type="ECO:0000313" key="2">
    <source>
        <dbReference type="EMBL" id="CAK0877507.1"/>
    </source>
</evidence>
<evidence type="ECO:0000313" key="3">
    <source>
        <dbReference type="Proteomes" id="UP001189429"/>
    </source>
</evidence>
<gene>
    <name evidence="2" type="ORF">PCOR1329_LOCUS61549</name>
</gene>
<organism evidence="2 3">
    <name type="scientific">Prorocentrum cordatum</name>
    <dbReference type="NCBI Taxonomy" id="2364126"/>
    <lineage>
        <taxon>Eukaryota</taxon>
        <taxon>Sar</taxon>
        <taxon>Alveolata</taxon>
        <taxon>Dinophyceae</taxon>
        <taxon>Prorocentrales</taxon>
        <taxon>Prorocentraceae</taxon>
        <taxon>Prorocentrum</taxon>
    </lineage>
</organism>
<feature type="region of interest" description="Disordered" evidence="1">
    <location>
        <begin position="1"/>
        <end position="20"/>
    </location>
</feature>
<feature type="region of interest" description="Disordered" evidence="1">
    <location>
        <begin position="127"/>
        <end position="155"/>
    </location>
</feature>
<feature type="compositionally biased region" description="Low complexity" evidence="1">
    <location>
        <begin position="26"/>
        <end position="40"/>
    </location>
</feature>
<protein>
    <submittedName>
        <fullName evidence="2">Uncharacterized protein</fullName>
    </submittedName>
</protein>
<sequence>PRFLQMPPVENMPDLMPALAQLPPLSSAAVPEAPDAAAPRQTRERPRLRRRPPKVCRDAARRRGGPSPPRRQGAAKRGSVERPGGAGSVARMRGGGSSRSTAWGATSWCPSGRWRWTRFGHREPEHVHVHRLPGSPKMDPPGGGHVQIPPRREEH</sequence>
<dbReference type="Proteomes" id="UP001189429">
    <property type="component" value="Unassembled WGS sequence"/>
</dbReference>